<evidence type="ECO:0008006" key="4">
    <source>
        <dbReference type="Google" id="ProtNLM"/>
    </source>
</evidence>
<proteinExistence type="predicted"/>
<organism evidence="2 3">
    <name type="scientific">Paraburkholderia youngii</name>
    <dbReference type="NCBI Taxonomy" id="2782701"/>
    <lineage>
        <taxon>Bacteria</taxon>
        <taxon>Pseudomonadati</taxon>
        <taxon>Pseudomonadota</taxon>
        <taxon>Betaproteobacteria</taxon>
        <taxon>Burkholderiales</taxon>
        <taxon>Burkholderiaceae</taxon>
        <taxon>Paraburkholderia</taxon>
    </lineage>
</organism>
<dbReference type="Gene3D" id="2.120.10.10">
    <property type="match status" value="1"/>
</dbReference>
<protein>
    <recommendedName>
        <fullName evidence="4">Exo-alpha-sialidase</fullName>
    </recommendedName>
</protein>
<sequence>MLPLILGPRYNIRVTCDASPSNDRSESTLEVNPTNPYNMVGSSKRFTDPHTYAFSLAAYSTFDAGRSWQEAAPLGLLAGWDGVSDPTVAFDDVGGAYLVALPFQGPEPMAIAVYKSTDGGLTWSPPNLIHSAQGDDKQSAAGDTNPASPYHGRVYAAWDGPGGMLFGRTIDYGASWRGTGANPVGTSLAPDSFGPQVVVAADSSVYIFFIAGNDIQFVKSTDGGDSFSNPATVASGITGLPGQLPGGTFRTPTVATACVGANATDLVVAWADYRQNVARIYYARSNNSGATWQAGTGSGMPLLSGGAVSAPDQHEFQPQLACTPAGDVGCDFYLFGPKGGGTTPLIDVVLTVSADNAASFVDRVTVTEMPWDPTVDAVWAHGDPSITFIGDYFGLAASPLGFFPFWMDTRTGTQEMFTARVAVRPANVYIRDSSSDTGTVPSPGNHWEAPDLIVRRQQDGSTVWVDQDLLRDGVTDHFIYGKITNLGPNPAENVTLAVTVGNYPALDALPGLEFRYPQDWYPGDWQTVAVQQRHLYLGESAPQNLTVGATRIFGPIRWPAVQIPQEGTWHPCLLAEARGNNNDSAGGLNGAPVLVAPGTCDYGSYFWGDNNVCQRNLSYAHVFAKAESLIELPFIVGSPYSHARLVEVIVHKDGRLDGVPMILELLPPRKGEKPAVPDKTHLHGAKLAGKHWNLTHRVAGVGFAIEPGQMLRLKLSVRMPENFDLDAPAKVTLFQRNDSHVMTGSAILELVRAHARQADKEPKKRDAKARKKGR</sequence>
<dbReference type="InterPro" id="IPR036278">
    <property type="entry name" value="Sialidase_sf"/>
</dbReference>
<feature type="region of interest" description="Disordered" evidence="1">
    <location>
        <begin position="128"/>
        <end position="147"/>
    </location>
</feature>
<dbReference type="AlphaFoldDB" id="A0A7W8L2G0"/>
<gene>
    <name evidence="2" type="ORF">HDG41_001240</name>
</gene>
<dbReference type="Proteomes" id="UP000592820">
    <property type="component" value="Unassembled WGS sequence"/>
</dbReference>
<reference evidence="2 3" key="1">
    <citation type="submission" date="2020-08" db="EMBL/GenBank/DDBJ databases">
        <title>Genomic Encyclopedia of Type Strains, Phase IV (KMG-V): Genome sequencing to study the core and pangenomes of soil and plant-associated prokaryotes.</title>
        <authorList>
            <person name="Whitman W."/>
        </authorList>
    </citation>
    <scope>NUCLEOTIDE SEQUENCE [LARGE SCALE GENOMIC DNA]</scope>
    <source>
        <strain evidence="2 3">JPY162</strain>
    </source>
</reference>
<feature type="compositionally biased region" description="Basic residues" evidence="1">
    <location>
        <begin position="765"/>
        <end position="774"/>
    </location>
</feature>
<evidence type="ECO:0000313" key="2">
    <source>
        <dbReference type="EMBL" id="MBB5399201.1"/>
    </source>
</evidence>
<name>A0A7W8L2G0_9BURK</name>
<feature type="region of interest" description="Disordered" evidence="1">
    <location>
        <begin position="755"/>
        <end position="774"/>
    </location>
</feature>
<dbReference type="EMBL" id="JACHDE010000002">
    <property type="protein sequence ID" value="MBB5399201.1"/>
    <property type="molecule type" value="Genomic_DNA"/>
</dbReference>
<evidence type="ECO:0000256" key="1">
    <source>
        <dbReference type="SAM" id="MobiDB-lite"/>
    </source>
</evidence>
<dbReference type="RefSeq" id="WP_184225568.1">
    <property type="nucleotide sequence ID" value="NZ_JACHDE010000002.1"/>
</dbReference>
<dbReference type="SUPFAM" id="SSF50939">
    <property type="entry name" value="Sialidases"/>
    <property type="match status" value="2"/>
</dbReference>
<dbReference type="CDD" id="cd15482">
    <property type="entry name" value="Sialidase_non-viral"/>
    <property type="match status" value="1"/>
</dbReference>
<evidence type="ECO:0000313" key="3">
    <source>
        <dbReference type="Proteomes" id="UP000592820"/>
    </source>
</evidence>
<accession>A0A7W8L2G0</accession>
<comment type="caution">
    <text evidence="2">The sequence shown here is derived from an EMBL/GenBank/DDBJ whole genome shotgun (WGS) entry which is preliminary data.</text>
</comment>